<evidence type="ECO:0000313" key="4">
    <source>
        <dbReference type="EMBL" id="CAB4671108.1"/>
    </source>
</evidence>
<organism evidence="2">
    <name type="scientific">freshwater metagenome</name>
    <dbReference type="NCBI Taxonomy" id="449393"/>
    <lineage>
        <taxon>unclassified sequences</taxon>
        <taxon>metagenomes</taxon>
        <taxon>ecological metagenomes</taxon>
    </lineage>
</organism>
<reference evidence="2" key="1">
    <citation type="submission" date="2020-05" db="EMBL/GenBank/DDBJ databases">
        <authorList>
            <person name="Chiriac C."/>
            <person name="Salcher M."/>
            <person name="Ghai R."/>
            <person name="Kavagutti S V."/>
        </authorList>
    </citation>
    <scope>NUCLEOTIDE SEQUENCE</scope>
</reference>
<dbReference type="EMBL" id="CAEZTR010000027">
    <property type="protein sequence ID" value="CAB4572991.1"/>
    <property type="molecule type" value="Genomic_DNA"/>
</dbReference>
<evidence type="ECO:0000313" key="2">
    <source>
        <dbReference type="EMBL" id="CAB4572991.1"/>
    </source>
</evidence>
<proteinExistence type="predicted"/>
<protein>
    <submittedName>
        <fullName evidence="2">Unannotated protein</fullName>
    </submittedName>
</protein>
<dbReference type="EMBL" id="CAEZTG010000108">
    <property type="protein sequence ID" value="CAB4570866.1"/>
    <property type="molecule type" value="Genomic_DNA"/>
</dbReference>
<sequence length="67" mass="7502">MSGEFDDIRQRLESIAEELADLAIVRLRESIDAGGHELPVDEKRLTRARRAVEKAIGLLSEPDDTLD</sequence>
<dbReference type="EMBL" id="CAEZVV010000128">
    <property type="protein sequence ID" value="CAB4654979.1"/>
    <property type="molecule type" value="Genomic_DNA"/>
</dbReference>
<dbReference type="AlphaFoldDB" id="A0A6J6E9L6"/>
<name>A0A6J6E9L6_9ZZZZ</name>
<evidence type="ECO:0000313" key="1">
    <source>
        <dbReference type="EMBL" id="CAB4570866.1"/>
    </source>
</evidence>
<dbReference type="EMBL" id="CAEZXE010000018">
    <property type="protein sequence ID" value="CAB4671108.1"/>
    <property type="molecule type" value="Genomic_DNA"/>
</dbReference>
<accession>A0A6J6E9L6</accession>
<gene>
    <name evidence="1" type="ORF">UFOPK1603_01152</name>
    <name evidence="2" type="ORF">UFOPK1711_00635</name>
    <name evidence="3" type="ORF">UFOPK2143_01497</name>
    <name evidence="4" type="ORF">UFOPK2350_00350</name>
</gene>
<evidence type="ECO:0000313" key="3">
    <source>
        <dbReference type="EMBL" id="CAB4654979.1"/>
    </source>
</evidence>